<protein>
    <submittedName>
        <fullName evidence="3">Transmembrane protein 87A</fullName>
    </submittedName>
</protein>
<feature type="transmembrane region" description="Helical" evidence="2">
    <location>
        <begin position="21"/>
        <end position="43"/>
    </location>
</feature>
<reference evidence="3" key="1">
    <citation type="journal article" date="2019" name="Sci. Rep.">
        <title>Draft genome of Tanacetum cinerariifolium, the natural source of mosquito coil.</title>
        <authorList>
            <person name="Yamashiro T."/>
            <person name="Shiraishi A."/>
            <person name="Satake H."/>
            <person name="Nakayama K."/>
        </authorList>
    </citation>
    <scope>NUCLEOTIDE SEQUENCE</scope>
</reference>
<sequence length="111" mass="12967">MNQNCHLYIIYRKLDMIKRAVGLSLHFGISLHFTALCICYLWVSPPQTSQRYTYSEERGSDSDGEENEALYSRTPKGDTRLVKHERIDKKSQYEDDFDLDEDDGAKEGKRE</sequence>
<keyword evidence="2 3" id="KW-0812">Transmembrane</keyword>
<name>A0A6L2JV06_TANCI</name>
<organism evidence="3">
    <name type="scientific">Tanacetum cinerariifolium</name>
    <name type="common">Dalmatian daisy</name>
    <name type="synonym">Chrysanthemum cinerariifolium</name>
    <dbReference type="NCBI Taxonomy" id="118510"/>
    <lineage>
        <taxon>Eukaryota</taxon>
        <taxon>Viridiplantae</taxon>
        <taxon>Streptophyta</taxon>
        <taxon>Embryophyta</taxon>
        <taxon>Tracheophyta</taxon>
        <taxon>Spermatophyta</taxon>
        <taxon>Magnoliopsida</taxon>
        <taxon>eudicotyledons</taxon>
        <taxon>Gunneridae</taxon>
        <taxon>Pentapetalae</taxon>
        <taxon>asterids</taxon>
        <taxon>campanulids</taxon>
        <taxon>Asterales</taxon>
        <taxon>Asteraceae</taxon>
        <taxon>Asteroideae</taxon>
        <taxon>Anthemideae</taxon>
        <taxon>Anthemidinae</taxon>
        <taxon>Tanacetum</taxon>
    </lineage>
</organism>
<evidence type="ECO:0000256" key="2">
    <source>
        <dbReference type="SAM" id="Phobius"/>
    </source>
</evidence>
<keyword evidence="2" id="KW-0472">Membrane</keyword>
<feature type="compositionally biased region" description="Basic and acidic residues" evidence="1">
    <location>
        <begin position="75"/>
        <end position="87"/>
    </location>
</feature>
<feature type="region of interest" description="Disordered" evidence="1">
    <location>
        <begin position="51"/>
        <end position="87"/>
    </location>
</feature>
<dbReference type="EMBL" id="BKCJ010001171">
    <property type="protein sequence ID" value="GEU39424.1"/>
    <property type="molecule type" value="Genomic_DNA"/>
</dbReference>
<keyword evidence="2" id="KW-1133">Transmembrane helix</keyword>
<evidence type="ECO:0000256" key="1">
    <source>
        <dbReference type="SAM" id="MobiDB-lite"/>
    </source>
</evidence>
<proteinExistence type="predicted"/>
<comment type="caution">
    <text evidence="3">The sequence shown here is derived from an EMBL/GenBank/DDBJ whole genome shotgun (WGS) entry which is preliminary data.</text>
</comment>
<accession>A0A6L2JV06</accession>
<evidence type="ECO:0000313" key="3">
    <source>
        <dbReference type="EMBL" id="GEU39424.1"/>
    </source>
</evidence>
<dbReference type="AlphaFoldDB" id="A0A6L2JV06"/>
<gene>
    <name evidence="3" type="ORF">Tci_011402</name>
</gene>